<evidence type="ECO:0000256" key="3">
    <source>
        <dbReference type="RuleBase" id="RU000363"/>
    </source>
</evidence>
<organism evidence="6 7">
    <name type="scientific">Alkalicoccus urumqiensis</name>
    <name type="common">Bacillus urumqiensis</name>
    <dbReference type="NCBI Taxonomy" id="1548213"/>
    <lineage>
        <taxon>Bacteria</taxon>
        <taxon>Bacillati</taxon>
        <taxon>Bacillota</taxon>
        <taxon>Bacilli</taxon>
        <taxon>Bacillales</taxon>
        <taxon>Bacillaceae</taxon>
        <taxon>Alkalicoccus</taxon>
    </lineage>
</organism>
<feature type="domain" description="Ketoreductase" evidence="5">
    <location>
        <begin position="13"/>
        <end position="185"/>
    </location>
</feature>
<sequence length="267" mass="28688">MSVLFHRDHFEGKHILVTGATGGIGEAVVQKLLASGANVTAAGRSDEKLSRLKQTAHYHSDASRLMAVSADIGDSDGRKYLMEQAEDGFGPVYGLVNSAGITGGDTVDQIQEDDLEKVMHLNFTAAVMLSQLVYQGMKDMQGGRIVNISSLSGLRGTYGSTAYAGSKFALIGFTQSFALEAVEHNIRVNAVCPGFVDTEMAREILEKKASRNGRSYEEERREAEKGLPSGRMTRPEEVADAVLFLLSDACGNMIGESMKISGGSVMR</sequence>
<dbReference type="Gene3D" id="3.40.50.720">
    <property type="entry name" value="NAD(P)-binding Rossmann-like Domain"/>
    <property type="match status" value="1"/>
</dbReference>
<keyword evidence="7" id="KW-1185">Reference proteome</keyword>
<dbReference type="InterPro" id="IPR036291">
    <property type="entry name" value="NAD(P)-bd_dom_sf"/>
</dbReference>
<evidence type="ECO:0000313" key="7">
    <source>
        <dbReference type="Proteomes" id="UP000243650"/>
    </source>
</evidence>
<dbReference type="GO" id="GO:0016491">
    <property type="term" value="F:oxidoreductase activity"/>
    <property type="evidence" value="ECO:0007669"/>
    <property type="project" value="UniProtKB-KW"/>
</dbReference>
<dbReference type="CDD" id="cd05233">
    <property type="entry name" value="SDR_c"/>
    <property type="match status" value="1"/>
</dbReference>
<dbReference type="PRINTS" id="PR00081">
    <property type="entry name" value="GDHRDH"/>
</dbReference>
<reference evidence="6 7" key="1">
    <citation type="submission" date="2018-03" db="EMBL/GenBank/DDBJ databases">
        <title>Bacillus urumqiensis sp. nov., a moderately haloalkaliphilic bacterium isolated from a salt lake.</title>
        <authorList>
            <person name="Zhao B."/>
            <person name="Liao Z."/>
        </authorList>
    </citation>
    <scope>NUCLEOTIDE SEQUENCE [LARGE SCALE GENOMIC DNA]</scope>
    <source>
        <strain evidence="6 7">BZ-SZ-XJ18</strain>
    </source>
</reference>
<dbReference type="PRINTS" id="PR00080">
    <property type="entry name" value="SDRFAMILY"/>
</dbReference>
<dbReference type="PANTHER" id="PTHR42879:SF2">
    <property type="entry name" value="3-OXOACYL-[ACYL-CARRIER-PROTEIN] REDUCTASE FABG"/>
    <property type="match status" value="1"/>
</dbReference>
<dbReference type="PANTHER" id="PTHR42879">
    <property type="entry name" value="3-OXOACYL-(ACYL-CARRIER-PROTEIN) REDUCTASE"/>
    <property type="match status" value="1"/>
</dbReference>
<feature type="compositionally biased region" description="Basic and acidic residues" evidence="4">
    <location>
        <begin position="209"/>
        <end position="225"/>
    </location>
</feature>
<dbReference type="InterPro" id="IPR020904">
    <property type="entry name" value="Sc_DH/Rdtase_CS"/>
</dbReference>
<dbReference type="InterPro" id="IPR057326">
    <property type="entry name" value="KR_dom"/>
</dbReference>
<evidence type="ECO:0000256" key="1">
    <source>
        <dbReference type="ARBA" id="ARBA00006484"/>
    </source>
</evidence>
<dbReference type="InterPro" id="IPR002347">
    <property type="entry name" value="SDR_fam"/>
</dbReference>
<dbReference type="EMBL" id="PVNS01000002">
    <property type="protein sequence ID" value="PRO66773.1"/>
    <property type="molecule type" value="Genomic_DNA"/>
</dbReference>
<dbReference type="RefSeq" id="WP_105957809.1">
    <property type="nucleotide sequence ID" value="NZ_PVNS01000002.1"/>
</dbReference>
<evidence type="ECO:0000259" key="5">
    <source>
        <dbReference type="SMART" id="SM00822"/>
    </source>
</evidence>
<dbReference type="Proteomes" id="UP000243650">
    <property type="component" value="Unassembled WGS sequence"/>
</dbReference>
<comment type="caution">
    <text evidence="6">The sequence shown here is derived from an EMBL/GenBank/DDBJ whole genome shotgun (WGS) entry which is preliminary data.</text>
</comment>
<dbReference type="InterPro" id="IPR050259">
    <property type="entry name" value="SDR"/>
</dbReference>
<dbReference type="PROSITE" id="PS00061">
    <property type="entry name" value="ADH_SHORT"/>
    <property type="match status" value="1"/>
</dbReference>
<dbReference type="Pfam" id="PF00106">
    <property type="entry name" value="adh_short"/>
    <property type="match status" value="1"/>
</dbReference>
<comment type="similarity">
    <text evidence="1 3">Belongs to the short-chain dehydrogenases/reductases (SDR) family.</text>
</comment>
<keyword evidence="2" id="KW-0560">Oxidoreductase</keyword>
<dbReference type="SUPFAM" id="SSF51735">
    <property type="entry name" value="NAD(P)-binding Rossmann-fold domains"/>
    <property type="match status" value="1"/>
</dbReference>
<accession>A0A2P6MKI1</accession>
<dbReference type="FunFam" id="3.40.50.720:FF:000084">
    <property type="entry name" value="Short-chain dehydrogenase reductase"/>
    <property type="match status" value="1"/>
</dbReference>
<protein>
    <submittedName>
        <fullName evidence="6">Short-chain dehydrogenase</fullName>
    </submittedName>
</protein>
<dbReference type="SMART" id="SM00822">
    <property type="entry name" value="PKS_KR"/>
    <property type="match status" value="1"/>
</dbReference>
<dbReference type="AlphaFoldDB" id="A0A2P6MKI1"/>
<proteinExistence type="inferred from homology"/>
<dbReference type="GO" id="GO:0008206">
    <property type="term" value="P:bile acid metabolic process"/>
    <property type="evidence" value="ECO:0007669"/>
    <property type="project" value="UniProtKB-ARBA"/>
</dbReference>
<dbReference type="OrthoDB" id="9803333at2"/>
<evidence type="ECO:0000256" key="4">
    <source>
        <dbReference type="SAM" id="MobiDB-lite"/>
    </source>
</evidence>
<gene>
    <name evidence="6" type="ORF">C6I21_02275</name>
</gene>
<evidence type="ECO:0000256" key="2">
    <source>
        <dbReference type="ARBA" id="ARBA00023002"/>
    </source>
</evidence>
<feature type="region of interest" description="Disordered" evidence="4">
    <location>
        <begin position="209"/>
        <end position="231"/>
    </location>
</feature>
<evidence type="ECO:0000313" key="6">
    <source>
        <dbReference type="EMBL" id="PRO66773.1"/>
    </source>
</evidence>
<name>A0A2P6MKI1_ALKUR</name>